<gene>
    <name evidence="3" type="ordered locus">Cgl0223</name>
</gene>
<dbReference type="PRINTS" id="PR00420">
    <property type="entry name" value="RNGMNOXGNASE"/>
</dbReference>
<dbReference type="BioCyc" id="CORYNE:G18NG-9775-MONOMER"/>
<dbReference type="GeneID" id="1021284"/>
<keyword evidence="4" id="KW-1185">Reference proteome</keyword>
<dbReference type="EMBL" id="BA000036">
    <property type="protein sequence ID" value="BAB97616.1"/>
    <property type="molecule type" value="Genomic_DNA"/>
</dbReference>
<dbReference type="InterPro" id="IPR002937">
    <property type="entry name" value="Amino_oxidase"/>
</dbReference>
<dbReference type="PATRIC" id="fig|196627.13.peg.227"/>
<dbReference type="eggNOG" id="COG1231">
    <property type="taxonomic scope" value="Bacteria"/>
</dbReference>
<dbReference type="SUPFAM" id="SSF51905">
    <property type="entry name" value="FAD/NAD(P)-binding domain"/>
    <property type="match status" value="1"/>
</dbReference>
<dbReference type="KEGG" id="cgl:Cgl0223"/>
<name>Q8NTS9_CORGL</name>
<reference evidence="4" key="1">
    <citation type="journal article" date="2003" name="Appl. Microbiol. Biotechnol.">
        <title>The Corynebacterium glutamicum genome: features and impacts on biotechnological processes.</title>
        <authorList>
            <person name="Ikeda M."/>
            <person name="Nakagawa S."/>
        </authorList>
    </citation>
    <scope>NUCLEOTIDE SEQUENCE [LARGE SCALE GENOMIC DNA]</scope>
    <source>
        <strain evidence="4">ATCC 13032 / DSM 20300 / BCRC 11384 / JCM 1318 / LMG 3730 / NCIMB 10025</strain>
    </source>
</reference>
<dbReference type="eggNOG" id="COG3380">
    <property type="taxonomic scope" value="Bacteria"/>
</dbReference>
<dbReference type="STRING" id="196627.cg0274"/>
<dbReference type="Pfam" id="PF01593">
    <property type="entry name" value="Amino_oxidase"/>
    <property type="match status" value="1"/>
</dbReference>
<dbReference type="Gene3D" id="3.50.50.60">
    <property type="entry name" value="FAD/NAD(P)-binding domain"/>
    <property type="match status" value="2"/>
</dbReference>
<accession>Q6M8D2</accession>
<dbReference type="InterPro" id="IPR036188">
    <property type="entry name" value="FAD/NAD-bd_sf"/>
</dbReference>
<dbReference type="OrthoDB" id="337830at2"/>
<dbReference type="Pfam" id="PF13450">
    <property type="entry name" value="NAD_binding_8"/>
    <property type="match status" value="1"/>
</dbReference>
<evidence type="ECO:0000313" key="4">
    <source>
        <dbReference type="Proteomes" id="UP000000582"/>
    </source>
</evidence>
<evidence type="ECO:0000313" key="3">
    <source>
        <dbReference type="EMBL" id="BAB97616.1"/>
    </source>
</evidence>
<accession>Q8NTS9</accession>
<dbReference type="InterPro" id="IPR050703">
    <property type="entry name" value="Flavin_MAO"/>
</dbReference>
<dbReference type="GO" id="GO:0050232">
    <property type="term" value="F:putrescine oxidase activity"/>
    <property type="evidence" value="ECO:0007669"/>
    <property type="project" value="UniProtKB-EC"/>
</dbReference>
<dbReference type="PANTHER" id="PTHR43563:SF1">
    <property type="entry name" value="AMINE OXIDASE [FLAVIN-CONTAINING] B"/>
    <property type="match status" value="1"/>
</dbReference>
<dbReference type="RefSeq" id="WP_011013486.1">
    <property type="nucleotide sequence ID" value="NC_003450.3"/>
</dbReference>
<protein>
    <submittedName>
        <fullName evidence="3">Monoamine oxidase</fullName>
        <ecNumber evidence="3">1.4.3.10</ecNumber>
    </submittedName>
</protein>
<feature type="domain" description="Amine oxidase" evidence="2">
    <location>
        <begin position="115"/>
        <end position="192"/>
    </location>
</feature>
<dbReference type="PANTHER" id="PTHR43563">
    <property type="entry name" value="AMINE OXIDASE"/>
    <property type="match status" value="1"/>
</dbReference>
<dbReference type="AlphaFoldDB" id="Q8NTS9"/>
<dbReference type="EC" id="1.4.3.10" evidence="3"/>
<evidence type="ECO:0000256" key="1">
    <source>
        <dbReference type="ARBA" id="ARBA00005995"/>
    </source>
</evidence>
<sequence>MPTASPIYDVVVVGAGISGLIATQLLDRAGLNIKCFEACSRVGGRAVSVQQSDLFLDLGATWFWLNEPLVQQLVNNLGLGTFPQAIEGDALFETLVDAPSRLRGNPIDAASGRFQAGASSLALGLAAQLKPGVLELGDPVHSLSEEDGEIVVKSSKQIVRAKHVIIAVPPALAAELIGFTLDLPADVRKAAHPQHIAVMNWAKEKYTLPTQAASAGGFGHELFQQPLGHGRIHWASTEVATEFGGHLEGAVRAGIQAALQTGFNLKS</sequence>
<dbReference type="HOGENOM" id="CLU_004498_0_2_11"/>
<dbReference type="Proteomes" id="UP000000582">
    <property type="component" value="Chromosome"/>
</dbReference>
<dbReference type="KEGG" id="cgb:cg0274"/>
<evidence type="ECO:0000259" key="2">
    <source>
        <dbReference type="Pfam" id="PF01593"/>
    </source>
</evidence>
<proteinExistence type="inferred from homology"/>
<organism evidence="3 4">
    <name type="scientific">Corynebacterium glutamicum (strain ATCC 13032 / DSM 20300 / JCM 1318 / BCRC 11384 / CCUG 27702 / LMG 3730 / NBRC 12168 / NCIMB 10025 / NRRL B-2784 / 534)</name>
    <dbReference type="NCBI Taxonomy" id="196627"/>
    <lineage>
        <taxon>Bacteria</taxon>
        <taxon>Bacillati</taxon>
        <taxon>Actinomycetota</taxon>
        <taxon>Actinomycetes</taxon>
        <taxon>Mycobacteriales</taxon>
        <taxon>Corynebacteriaceae</taxon>
        <taxon>Corynebacterium</taxon>
    </lineage>
</organism>
<keyword evidence="3" id="KW-0560">Oxidoreductase</keyword>
<comment type="similarity">
    <text evidence="1">Belongs to the flavin monoamine oxidase family.</text>
</comment>